<dbReference type="Proteomes" id="UP000652760">
    <property type="component" value="Unassembled WGS sequence"/>
</dbReference>
<comment type="caution">
    <text evidence="6">The sequence shown here is derived from an EMBL/GenBank/DDBJ whole genome shotgun (WGS) entry which is preliminary data.</text>
</comment>
<protein>
    <submittedName>
        <fullName evidence="6">Helix-turn-helix domain-containing protein</fullName>
    </submittedName>
</protein>
<evidence type="ECO:0000256" key="1">
    <source>
        <dbReference type="ARBA" id="ARBA00023015"/>
    </source>
</evidence>
<proteinExistence type="predicted"/>
<keyword evidence="1" id="KW-0805">Transcription regulation</keyword>
<organism evidence="6 7">
    <name type="scientific">Azospirillum endophyticum</name>
    <dbReference type="NCBI Taxonomy" id="2800326"/>
    <lineage>
        <taxon>Bacteria</taxon>
        <taxon>Pseudomonadati</taxon>
        <taxon>Pseudomonadota</taxon>
        <taxon>Alphaproteobacteria</taxon>
        <taxon>Rhodospirillales</taxon>
        <taxon>Azospirillaceae</taxon>
        <taxon>Azospirillum</taxon>
    </lineage>
</organism>
<gene>
    <name evidence="6" type="ORF">JHL17_07600</name>
</gene>
<dbReference type="EMBL" id="JAENHM010000025">
    <property type="protein sequence ID" value="MBK1837275.1"/>
    <property type="molecule type" value="Genomic_DNA"/>
</dbReference>
<dbReference type="Gene3D" id="3.30.450.40">
    <property type="match status" value="1"/>
</dbReference>
<evidence type="ECO:0000313" key="7">
    <source>
        <dbReference type="Proteomes" id="UP000652760"/>
    </source>
</evidence>
<keyword evidence="3" id="KW-0804">Transcription</keyword>
<sequence length="269" mass="28654">MAASTFSGRGLREPKGAAGAKPVNALVRGLRVLAVANEIQRPTVAELVRRSRLPKATVIRLVQTLVHEGYLEDLGEAEGYQVTAKVRNLSRALVERTPIAQLVQPLLDELGARVKWPSEFFLAEGRSVVIEVSNRSAAPIKLNLFETRRFPMVASATGLAYLSALPPDEAASIVHDSVADGSVSGSVEATLDLVAAARDRGHASWEYPALAPGLRMVSIPVLVGGGAVGGLSLVHFRDLVPAELLDGFLLPEMRAVAARIGVVLDDGWF</sequence>
<evidence type="ECO:0000259" key="5">
    <source>
        <dbReference type="PROSITE" id="PS51078"/>
    </source>
</evidence>
<evidence type="ECO:0000313" key="6">
    <source>
        <dbReference type="EMBL" id="MBK1837275.1"/>
    </source>
</evidence>
<dbReference type="InterPro" id="IPR029016">
    <property type="entry name" value="GAF-like_dom_sf"/>
</dbReference>
<dbReference type="InterPro" id="IPR005471">
    <property type="entry name" value="Tscrpt_reg_IclR_N"/>
</dbReference>
<dbReference type="Gene3D" id="1.10.10.10">
    <property type="entry name" value="Winged helix-like DNA-binding domain superfamily/Winged helix DNA-binding domain"/>
    <property type="match status" value="1"/>
</dbReference>
<evidence type="ECO:0000256" key="3">
    <source>
        <dbReference type="ARBA" id="ARBA00023163"/>
    </source>
</evidence>
<dbReference type="SMART" id="SM00346">
    <property type="entry name" value="HTH_ICLR"/>
    <property type="match status" value="1"/>
</dbReference>
<dbReference type="InterPro" id="IPR050707">
    <property type="entry name" value="HTH_MetabolicPath_Reg"/>
</dbReference>
<dbReference type="InterPro" id="IPR036390">
    <property type="entry name" value="WH_DNA-bd_sf"/>
</dbReference>
<dbReference type="PANTHER" id="PTHR30136">
    <property type="entry name" value="HELIX-TURN-HELIX TRANSCRIPTIONAL REGULATOR, ICLR FAMILY"/>
    <property type="match status" value="1"/>
</dbReference>
<evidence type="ECO:0000256" key="2">
    <source>
        <dbReference type="ARBA" id="ARBA00023125"/>
    </source>
</evidence>
<keyword evidence="2" id="KW-0238">DNA-binding</keyword>
<feature type="domain" description="IclR-ED" evidence="5">
    <location>
        <begin position="85"/>
        <end position="266"/>
    </location>
</feature>
<dbReference type="PROSITE" id="PS51077">
    <property type="entry name" value="HTH_ICLR"/>
    <property type="match status" value="1"/>
</dbReference>
<accession>A0ABS1F1I7</accession>
<name>A0ABS1F1I7_9PROT</name>
<dbReference type="InterPro" id="IPR014757">
    <property type="entry name" value="Tscrpt_reg_IclR_C"/>
</dbReference>
<reference evidence="7" key="1">
    <citation type="submission" date="2021-01" db="EMBL/GenBank/DDBJ databases">
        <title>Genome public.</title>
        <authorList>
            <person name="Liu C."/>
            <person name="Sun Q."/>
        </authorList>
    </citation>
    <scope>NUCLEOTIDE SEQUENCE [LARGE SCALE GENOMIC DNA]</scope>
    <source>
        <strain evidence="7">YIM B02556</strain>
    </source>
</reference>
<dbReference type="RefSeq" id="WP_200191679.1">
    <property type="nucleotide sequence ID" value="NZ_JAENHM010000025.1"/>
</dbReference>
<feature type="domain" description="HTH iclR-type" evidence="4">
    <location>
        <begin position="23"/>
        <end position="84"/>
    </location>
</feature>
<dbReference type="SUPFAM" id="SSF46785">
    <property type="entry name" value="Winged helix' DNA-binding domain"/>
    <property type="match status" value="1"/>
</dbReference>
<dbReference type="PROSITE" id="PS51078">
    <property type="entry name" value="ICLR_ED"/>
    <property type="match status" value="1"/>
</dbReference>
<dbReference type="InterPro" id="IPR036388">
    <property type="entry name" value="WH-like_DNA-bd_sf"/>
</dbReference>
<dbReference type="PANTHER" id="PTHR30136:SF23">
    <property type="entry name" value="DNA-BINDING TRANSCRIPTIONAL ACTIVATOR MHPR"/>
    <property type="match status" value="1"/>
</dbReference>
<keyword evidence="7" id="KW-1185">Reference proteome</keyword>
<dbReference type="SUPFAM" id="SSF55781">
    <property type="entry name" value="GAF domain-like"/>
    <property type="match status" value="1"/>
</dbReference>
<evidence type="ECO:0000259" key="4">
    <source>
        <dbReference type="PROSITE" id="PS51077"/>
    </source>
</evidence>
<dbReference type="Pfam" id="PF09339">
    <property type="entry name" value="HTH_IclR"/>
    <property type="match status" value="1"/>
</dbReference>